<gene>
    <name evidence="1" type="ORF">CYNAS_LOCUS6142</name>
</gene>
<dbReference type="AlphaFoldDB" id="A0AA36GLA9"/>
<name>A0AA36GLA9_CYLNA</name>
<sequence>MDTPLKIDKNRVYDTQARPAASWSRLASLSGSSKPGRACFCQKLESFEWKQKEGICGVEGINAGDDKRKNETKHV</sequence>
<comment type="caution">
    <text evidence="1">The sequence shown here is derived from an EMBL/GenBank/DDBJ whole genome shotgun (WGS) entry which is preliminary data.</text>
</comment>
<proteinExistence type="predicted"/>
<organism evidence="1 2">
    <name type="scientific">Cylicocyclus nassatus</name>
    <name type="common">Nematode worm</name>
    <dbReference type="NCBI Taxonomy" id="53992"/>
    <lineage>
        <taxon>Eukaryota</taxon>
        <taxon>Metazoa</taxon>
        <taxon>Ecdysozoa</taxon>
        <taxon>Nematoda</taxon>
        <taxon>Chromadorea</taxon>
        <taxon>Rhabditida</taxon>
        <taxon>Rhabditina</taxon>
        <taxon>Rhabditomorpha</taxon>
        <taxon>Strongyloidea</taxon>
        <taxon>Strongylidae</taxon>
        <taxon>Cylicocyclus</taxon>
    </lineage>
</organism>
<dbReference type="EMBL" id="CATQJL010000112">
    <property type="protein sequence ID" value="CAJ0594159.1"/>
    <property type="molecule type" value="Genomic_DNA"/>
</dbReference>
<accession>A0AA36GLA9</accession>
<keyword evidence="2" id="KW-1185">Reference proteome</keyword>
<evidence type="ECO:0000313" key="2">
    <source>
        <dbReference type="Proteomes" id="UP001176961"/>
    </source>
</evidence>
<reference evidence="1" key="1">
    <citation type="submission" date="2023-07" db="EMBL/GenBank/DDBJ databases">
        <authorList>
            <consortium name="CYATHOMIX"/>
        </authorList>
    </citation>
    <scope>NUCLEOTIDE SEQUENCE</scope>
    <source>
        <strain evidence="1">N/A</strain>
    </source>
</reference>
<evidence type="ECO:0000313" key="1">
    <source>
        <dbReference type="EMBL" id="CAJ0594159.1"/>
    </source>
</evidence>
<protein>
    <submittedName>
        <fullName evidence="1">Uncharacterized protein</fullName>
    </submittedName>
</protein>
<dbReference type="Proteomes" id="UP001176961">
    <property type="component" value="Unassembled WGS sequence"/>
</dbReference>